<keyword evidence="1" id="KW-0812">Transmembrane</keyword>
<evidence type="ECO:0000256" key="1">
    <source>
        <dbReference type="SAM" id="Phobius"/>
    </source>
</evidence>
<dbReference type="PATRIC" id="fig|83552.4.peg.827"/>
<sequence>MTHSLHSNHSSEWNFYNHYIFFPKDSPTPEERKKNLKKSVLLGIFTFGLLHAGCGIYCGLKKLQGRTSPLQSSSAGDVNKVARRSFKRISAESLKNLHPKDIQKMTPDEHGFLMDNYSSTATPHRMTQAQLNGIRIIKDSGKIKRINEQGLGLGHCGRYCINNAMQADALLQDRFLELIKDAYMTKLGSSEEDAQSFVDAQGDIDVDIGILRHILENGFTQSVKDSVINELPGIENSKQQAMENYIGNDAKWAIIANIGFIDYHMPSPPDVKATYSLTRGHLVALRKDDEGQWWYIDSRAPKPYCISLAAIPRTCTLIVPT</sequence>
<evidence type="ECO:0000313" key="2">
    <source>
        <dbReference type="EMBL" id="KIA78003.1"/>
    </source>
</evidence>
<comment type="caution">
    <text evidence="2">The sequence shown here is derived from an EMBL/GenBank/DDBJ whole genome shotgun (WGS) entry which is preliminary data.</text>
</comment>
<proteinExistence type="predicted"/>
<accession>A0A0C1ED23</accession>
<dbReference type="AlphaFoldDB" id="A0A0C1ED23"/>
<dbReference type="Proteomes" id="UP000031307">
    <property type="component" value="Unassembled WGS sequence"/>
</dbReference>
<feature type="transmembrane region" description="Helical" evidence="1">
    <location>
        <begin position="40"/>
        <end position="60"/>
    </location>
</feature>
<dbReference type="EMBL" id="JSAM01000050">
    <property type="protein sequence ID" value="KIA78003.1"/>
    <property type="molecule type" value="Genomic_DNA"/>
</dbReference>
<evidence type="ECO:0000313" key="3">
    <source>
        <dbReference type="Proteomes" id="UP000031307"/>
    </source>
</evidence>
<name>A0A0C1ED23_9BACT</name>
<protein>
    <submittedName>
        <fullName evidence="2">Uncharacterized protein</fullName>
    </submittedName>
</protein>
<reference evidence="2 3" key="1">
    <citation type="journal article" date="2014" name="Mol. Biol. Evol.">
        <title>Massive expansion of Ubiquitination-related gene families within the Chlamydiae.</title>
        <authorList>
            <person name="Domman D."/>
            <person name="Collingro A."/>
            <person name="Lagkouvardos I."/>
            <person name="Gehre L."/>
            <person name="Weinmaier T."/>
            <person name="Rattei T."/>
            <person name="Subtil A."/>
            <person name="Horn M."/>
        </authorList>
    </citation>
    <scope>NUCLEOTIDE SEQUENCE [LARGE SCALE GENOMIC DNA]</scope>
    <source>
        <strain evidence="2 3">OEW1</strain>
    </source>
</reference>
<gene>
    <name evidence="2" type="ORF">DB43_FF00220</name>
</gene>
<organism evidence="2 3">
    <name type="scientific">Parachlamydia acanthamoebae</name>
    <dbReference type="NCBI Taxonomy" id="83552"/>
    <lineage>
        <taxon>Bacteria</taxon>
        <taxon>Pseudomonadati</taxon>
        <taxon>Chlamydiota</taxon>
        <taxon>Chlamydiia</taxon>
        <taxon>Parachlamydiales</taxon>
        <taxon>Parachlamydiaceae</taxon>
        <taxon>Parachlamydia</taxon>
    </lineage>
</organism>
<dbReference type="RefSeq" id="WP_013924888.1">
    <property type="nucleotide sequence ID" value="NZ_JSAM01000050.1"/>
</dbReference>
<keyword evidence="1" id="KW-1133">Transmembrane helix</keyword>
<keyword evidence="1" id="KW-0472">Membrane</keyword>